<dbReference type="Proteomes" id="UP000887222">
    <property type="component" value="Unassembled WGS sequence"/>
</dbReference>
<comment type="caution">
    <text evidence="1">The sequence shown here is derived from an EMBL/GenBank/DDBJ whole genome shotgun (WGS) entry which is preliminary data.</text>
</comment>
<accession>A0ABQ4Q2R2</accession>
<reference evidence="1 2" key="1">
    <citation type="journal article" date="2022" name="Int. J. Syst. Evol. Microbiol.">
        <title>Noviherbaspirillum aridicola sp. nov., isolated from an arid soil in Pakistan.</title>
        <authorList>
            <person name="Khan I.U."/>
            <person name="Saqib M."/>
            <person name="Amin A."/>
            <person name="Hussain F."/>
            <person name="Li L."/>
            <person name="Liu Y.H."/>
            <person name="Fang B.Z."/>
            <person name="Ahmed I."/>
            <person name="Li W.J."/>
        </authorList>
    </citation>
    <scope>NUCLEOTIDE SEQUENCE [LARGE SCALE GENOMIC DNA]</scope>
    <source>
        <strain evidence="1 2">NCCP-691</strain>
    </source>
</reference>
<sequence length="61" mass="7154">MFAVHIDHLLRHWHCADQEIVGKQDGEVLVADQAFRAEDRVTEAERCWLSYEHALHVVRLC</sequence>
<dbReference type="EMBL" id="BPMK01000005">
    <property type="protein sequence ID" value="GIZ51321.1"/>
    <property type="molecule type" value="Genomic_DNA"/>
</dbReference>
<protein>
    <submittedName>
        <fullName evidence="1">Uncharacterized protein</fullName>
    </submittedName>
</protein>
<proteinExistence type="predicted"/>
<organism evidence="1 2">
    <name type="scientific">Noviherbaspirillum aridicola</name>
    <dbReference type="NCBI Taxonomy" id="2849687"/>
    <lineage>
        <taxon>Bacteria</taxon>
        <taxon>Pseudomonadati</taxon>
        <taxon>Pseudomonadota</taxon>
        <taxon>Betaproteobacteria</taxon>
        <taxon>Burkholderiales</taxon>
        <taxon>Oxalobacteraceae</taxon>
        <taxon>Noviherbaspirillum</taxon>
    </lineage>
</organism>
<name>A0ABQ4Q2R2_9BURK</name>
<keyword evidence="2" id="KW-1185">Reference proteome</keyword>
<gene>
    <name evidence="1" type="ORF">NCCP691_13350</name>
</gene>
<evidence type="ECO:0000313" key="2">
    <source>
        <dbReference type="Proteomes" id="UP000887222"/>
    </source>
</evidence>
<evidence type="ECO:0000313" key="1">
    <source>
        <dbReference type="EMBL" id="GIZ51321.1"/>
    </source>
</evidence>